<evidence type="ECO:0000313" key="4">
    <source>
        <dbReference type="Proteomes" id="UP000433876"/>
    </source>
</evidence>
<accession>A0A8S8ZGH5</accession>
<evidence type="ECO:0000256" key="1">
    <source>
        <dbReference type="SAM" id="SignalP"/>
    </source>
</evidence>
<dbReference type="AlphaFoldDB" id="A0A8S8ZGH5"/>
<dbReference type="GO" id="GO:0005737">
    <property type="term" value="C:cytoplasm"/>
    <property type="evidence" value="ECO:0007669"/>
    <property type="project" value="TreeGrafter"/>
</dbReference>
<organism evidence="3 4">
    <name type="scientific">Sordaria macrospora</name>
    <dbReference type="NCBI Taxonomy" id="5147"/>
    <lineage>
        <taxon>Eukaryota</taxon>
        <taxon>Fungi</taxon>
        <taxon>Dikarya</taxon>
        <taxon>Ascomycota</taxon>
        <taxon>Pezizomycotina</taxon>
        <taxon>Sordariomycetes</taxon>
        <taxon>Sordariomycetidae</taxon>
        <taxon>Sordariales</taxon>
        <taxon>Sordariaceae</taxon>
        <taxon>Sordaria</taxon>
    </lineage>
</organism>
<dbReference type="PRINTS" id="PR00411">
    <property type="entry name" value="PNDRDTASEI"/>
</dbReference>
<dbReference type="GO" id="GO:0050660">
    <property type="term" value="F:flavin adenine dinucleotide binding"/>
    <property type="evidence" value="ECO:0007669"/>
    <property type="project" value="TreeGrafter"/>
</dbReference>
<dbReference type="GO" id="GO:0004174">
    <property type="term" value="F:electron-transferring-flavoprotein dehydrogenase activity"/>
    <property type="evidence" value="ECO:0007669"/>
    <property type="project" value="TreeGrafter"/>
</dbReference>
<dbReference type="PRINTS" id="PR00368">
    <property type="entry name" value="FADPNR"/>
</dbReference>
<dbReference type="PANTHER" id="PTHR43735:SF11">
    <property type="entry name" value="HYPOTHETICAL OXIDOREDUCTASE (EUROFUNG)"/>
    <property type="match status" value="1"/>
</dbReference>
<evidence type="ECO:0000313" key="3">
    <source>
        <dbReference type="EMBL" id="KAA8629704.1"/>
    </source>
</evidence>
<dbReference type="PANTHER" id="PTHR43735">
    <property type="entry name" value="APOPTOSIS-INDUCING FACTOR 1"/>
    <property type="match status" value="1"/>
</dbReference>
<proteinExistence type="predicted"/>
<feature type="signal peptide" evidence="1">
    <location>
        <begin position="1"/>
        <end position="33"/>
    </location>
</feature>
<comment type="caution">
    <text evidence="3">The sequence shown here is derived from an EMBL/GenBank/DDBJ whole genome shotgun (WGS) entry which is preliminary data.</text>
</comment>
<reference evidence="3 4" key="1">
    <citation type="submission" date="2017-07" db="EMBL/GenBank/DDBJ databases">
        <title>Genome sequence of the Sordaria macrospora wild type strain R19027.</title>
        <authorList>
            <person name="Nowrousian M."/>
            <person name="Teichert I."/>
            <person name="Kueck U."/>
        </authorList>
    </citation>
    <scope>NUCLEOTIDE SEQUENCE [LARGE SCALE GENOMIC DNA]</scope>
    <source>
        <strain evidence="3 4">R19027</strain>
        <tissue evidence="3">Mycelium</tissue>
    </source>
</reference>
<protein>
    <recommendedName>
        <fullName evidence="2">FAD/NAD(P)-binding domain-containing protein</fullName>
    </recommendedName>
</protein>
<dbReference type="EMBL" id="NMPR01000126">
    <property type="protein sequence ID" value="KAA8629704.1"/>
    <property type="molecule type" value="Genomic_DNA"/>
</dbReference>
<gene>
    <name evidence="3" type="ORF">SMACR_08654</name>
</gene>
<dbReference type="InterPro" id="IPR023753">
    <property type="entry name" value="FAD/NAD-binding_dom"/>
</dbReference>
<dbReference type="Pfam" id="PF07992">
    <property type="entry name" value="Pyr_redox_2"/>
    <property type="match status" value="1"/>
</dbReference>
<feature type="domain" description="FAD/NAD(P)-binding" evidence="2">
    <location>
        <begin position="62"/>
        <end position="412"/>
    </location>
</feature>
<dbReference type="SUPFAM" id="SSF51905">
    <property type="entry name" value="FAD/NAD(P)-binding domain"/>
    <property type="match status" value="1"/>
</dbReference>
<dbReference type="Gene3D" id="3.50.50.100">
    <property type="match status" value="1"/>
</dbReference>
<sequence>MNYCFPRPSLFSASLLVASVVLLFSLLLQTSMDTPISTSTSGDVQQPQPQRNMATSANALKNVVVVGGSYVGKAAAKELANILPPTHRVILIEPHTHFHHLFAFPRFAILPSHEHKAFIPYTSLFSSSPSPSSHLILPAKVLSVSTSPNTLTLDRPVQYPPSSVNTPISSSLNNAIGTTKQIPFDYLITATGTRLSPPGSSPHDTKPLSISFLQSFQSAITSPSTSHVIIVGGGAVGIQMACDLKELHPGPTKKVTLVHSRDQLMPLYHHRLSDIVKVRFGELGVEMVLGKRAVVPVGGWALPVPGQEGKKKKMVVNLAGGETVEGDVIIQATGQQPNNEFLVGLETQQQQQGTEEKGNGRVINPINGFVRVKKTMQFADERFSNFMFAVGDIADSGAHKAARPGSVQAAVAARNVVRLIEHEGKTSEEEDVELELESIEVQPAGIHLTLGLTKNIIFRNPNPAVGQMEPTYTLKDDGKEDMGIEGVWGRNGIKVSGPQEYHL</sequence>
<dbReference type="InterPro" id="IPR036188">
    <property type="entry name" value="FAD/NAD-bd_sf"/>
</dbReference>
<dbReference type="Proteomes" id="UP000433876">
    <property type="component" value="Unassembled WGS sequence"/>
</dbReference>
<dbReference type="VEuPathDB" id="FungiDB:SMAC_08654"/>
<feature type="chain" id="PRO_5035897584" description="FAD/NAD(P)-binding domain-containing protein" evidence="1">
    <location>
        <begin position="34"/>
        <end position="503"/>
    </location>
</feature>
<keyword evidence="1" id="KW-0732">Signal</keyword>
<name>A0A8S8ZGH5_SORMA</name>
<evidence type="ECO:0000259" key="2">
    <source>
        <dbReference type="Pfam" id="PF07992"/>
    </source>
</evidence>